<name>A0ABQ6G7Y5_9BACL</name>
<dbReference type="Proteomes" id="UP001157114">
    <property type="component" value="Unassembled WGS sequence"/>
</dbReference>
<feature type="region of interest" description="Disordered" evidence="1">
    <location>
        <begin position="1"/>
        <end position="38"/>
    </location>
</feature>
<dbReference type="RefSeq" id="WP_284237800.1">
    <property type="nucleotide sequence ID" value="NZ_BSSQ01000005.1"/>
</dbReference>
<comment type="caution">
    <text evidence="2">The sequence shown here is derived from an EMBL/GenBank/DDBJ whole genome shotgun (WGS) entry which is preliminary data.</text>
</comment>
<reference evidence="2 3" key="1">
    <citation type="submission" date="2023-03" db="EMBL/GenBank/DDBJ databases">
        <title>Draft genome sequence of the bacteria which degrade cell wall of Tricholomamatutake.</title>
        <authorList>
            <person name="Konishi Y."/>
            <person name="Fukuta Y."/>
            <person name="Shirasaka N."/>
        </authorList>
    </citation>
    <scope>NUCLEOTIDE SEQUENCE [LARGE SCALE GENOMIC DNA]</scope>
    <source>
        <strain evidence="3">mu1</strain>
    </source>
</reference>
<protein>
    <submittedName>
        <fullName evidence="2">Uncharacterized protein</fullName>
    </submittedName>
</protein>
<dbReference type="EMBL" id="BSSQ01000005">
    <property type="protein sequence ID" value="GLX67079.1"/>
    <property type="molecule type" value="Genomic_DNA"/>
</dbReference>
<keyword evidence="3" id="KW-1185">Reference proteome</keyword>
<feature type="compositionally biased region" description="Basic and acidic residues" evidence="1">
    <location>
        <begin position="1"/>
        <end position="31"/>
    </location>
</feature>
<gene>
    <name evidence="2" type="ORF">MU1_14230</name>
</gene>
<evidence type="ECO:0000313" key="2">
    <source>
        <dbReference type="EMBL" id="GLX67079.1"/>
    </source>
</evidence>
<evidence type="ECO:0000313" key="3">
    <source>
        <dbReference type="Proteomes" id="UP001157114"/>
    </source>
</evidence>
<evidence type="ECO:0000256" key="1">
    <source>
        <dbReference type="SAM" id="MobiDB-lite"/>
    </source>
</evidence>
<accession>A0ABQ6G7Y5</accession>
<sequence>MSEEKDKWAKAMTERHVASPEPQQPHKDNVDRGMSGSAQGNEEWQAFYKAIRAHVEDMRKQ</sequence>
<proteinExistence type="predicted"/>
<organism evidence="2 3">
    <name type="scientific">Paenibacillus glycanilyticus</name>
    <dbReference type="NCBI Taxonomy" id="126569"/>
    <lineage>
        <taxon>Bacteria</taxon>
        <taxon>Bacillati</taxon>
        <taxon>Bacillota</taxon>
        <taxon>Bacilli</taxon>
        <taxon>Bacillales</taxon>
        <taxon>Paenibacillaceae</taxon>
        <taxon>Paenibacillus</taxon>
    </lineage>
</organism>